<dbReference type="InterPro" id="IPR014729">
    <property type="entry name" value="Rossmann-like_a/b/a_fold"/>
</dbReference>
<keyword evidence="4 9" id="KW-0547">Nucleotide-binding</keyword>
<evidence type="ECO:0000256" key="7">
    <source>
        <dbReference type="ARBA" id="ARBA00023146"/>
    </source>
</evidence>
<evidence type="ECO:0000256" key="10">
    <source>
        <dbReference type="RuleBase" id="RU363035"/>
    </source>
</evidence>
<dbReference type="Gene3D" id="3.10.20.590">
    <property type="match status" value="1"/>
</dbReference>
<dbReference type="PANTHER" id="PTHR43740">
    <property type="entry name" value="LEUCYL-TRNA SYNTHETASE"/>
    <property type="match status" value="1"/>
</dbReference>
<evidence type="ECO:0000256" key="6">
    <source>
        <dbReference type="ARBA" id="ARBA00022917"/>
    </source>
</evidence>
<organism evidence="14 15">
    <name type="scientific">candidate division WWE3 bacterium CG08_land_8_20_14_0_20_40_13</name>
    <dbReference type="NCBI Taxonomy" id="1975084"/>
    <lineage>
        <taxon>Bacteria</taxon>
        <taxon>Katanobacteria</taxon>
    </lineage>
</organism>
<evidence type="ECO:0000256" key="9">
    <source>
        <dbReference type="HAMAP-Rule" id="MF_00049"/>
    </source>
</evidence>
<evidence type="ECO:0000259" key="11">
    <source>
        <dbReference type="Pfam" id="PF00133"/>
    </source>
</evidence>
<evidence type="ECO:0000256" key="2">
    <source>
        <dbReference type="ARBA" id="ARBA00022490"/>
    </source>
</evidence>
<dbReference type="GO" id="GO:0004823">
    <property type="term" value="F:leucine-tRNA ligase activity"/>
    <property type="evidence" value="ECO:0007669"/>
    <property type="project" value="UniProtKB-UniRule"/>
</dbReference>
<dbReference type="InterPro" id="IPR025709">
    <property type="entry name" value="Leu_tRNA-synth_edit"/>
</dbReference>
<evidence type="ECO:0000313" key="14">
    <source>
        <dbReference type="EMBL" id="PIS23076.1"/>
    </source>
</evidence>
<feature type="domain" description="Aminoacyl-tRNA synthetase class Ia" evidence="11">
    <location>
        <begin position="422"/>
        <end position="621"/>
    </location>
</feature>
<dbReference type="GO" id="GO:0005829">
    <property type="term" value="C:cytosol"/>
    <property type="evidence" value="ECO:0007669"/>
    <property type="project" value="TreeGrafter"/>
</dbReference>
<dbReference type="PANTHER" id="PTHR43740:SF2">
    <property type="entry name" value="LEUCINE--TRNA LIGASE, MITOCHONDRIAL"/>
    <property type="match status" value="1"/>
</dbReference>
<dbReference type="InterPro" id="IPR002300">
    <property type="entry name" value="aa-tRNA-synth_Ia"/>
</dbReference>
<dbReference type="NCBIfam" id="TIGR00396">
    <property type="entry name" value="leuS_bact"/>
    <property type="match status" value="1"/>
</dbReference>
<keyword evidence="2 9" id="KW-0963">Cytoplasm</keyword>
<keyword evidence="7 9" id="KW-0030">Aminoacyl-tRNA synthetase</keyword>
<keyword evidence="6 9" id="KW-0648">Protein biosynthesis</keyword>
<sequence>MIEKTFDHKEAFKKWSKVWDETSLYKCDIESAKKPFYNLWMFPYPSGARMHVGHAYASTGSDIIGRYKRMQGFDVFQPMGFDAFGIHGENYAIKIGQHPLKLMEDLCNRFRDEQFKAIGHGYDWSREIRTYWPSYYKWTQWLFIKLYEAGLAERKEAQVNWCPSCKTVLADEQVIAGECERCHSVVKKKLLKQWFFKITKYSQKLLDNLDKIDWSPKVIEAQRNWIGRSEGALIKFEIFNFKFEIEVFTTRPDTLFGATYIVLSPEHPLVFQITTVGQQEKVQKYTSDSLAKSEIERTLTEKEKTGVFTGAYAISPVNGKQIPIWVADYVLSGYGTGAIMAVPAHDARDFAFARKYNLPIIEAIARINESNKTNVTDEVYEGDGVLVNSGKFDGMTSKEGGEAIVKKLEGLECGKFAVNYKLRDWLISRQRYWSAPIPIIYCKKCGTVPVPEESLPVELPYVEDWKPKGDGRGPLANVYDFVNTVCPKCGGSAERETDTLDNFLDSGWYFFRYPYSQREAVPFDYQEESFKKWFPVHLYIGGAEHSVLHLMYTRFLTMALHDMGIVPFDEPFIKFFAHGHVTKNGKKMSKSLGNIVNPDEYIDKIGADAFRIYLMFMGPYSQGGDFNDRGISGVTRFLERFYRLALRDLKSLKLSKSLKTKNEVEKALAKTISKVTADIEEFRYNTAISAMMTFVNVWEKETLLKERVGDVVKILAPFAPFMAEELWQEYFVDKGGEFKSVHKELWPIVDKNLLVEDIVTIPITVNGKLRGKITVPSDQLDDATAVLKMAKSEEQILKYLLTNIIKKEIYIKGKIINFVI</sequence>
<name>A0A2H0XDQ9_UNCKA</name>
<dbReference type="CDD" id="cd07958">
    <property type="entry name" value="Anticodon_Ia_Leu_BEm"/>
    <property type="match status" value="1"/>
</dbReference>
<dbReference type="Pfam" id="PF00133">
    <property type="entry name" value="tRNA-synt_1"/>
    <property type="match status" value="2"/>
</dbReference>
<dbReference type="GO" id="GO:0005524">
    <property type="term" value="F:ATP binding"/>
    <property type="evidence" value="ECO:0007669"/>
    <property type="project" value="UniProtKB-UniRule"/>
</dbReference>
<evidence type="ECO:0000256" key="4">
    <source>
        <dbReference type="ARBA" id="ARBA00022741"/>
    </source>
</evidence>
<dbReference type="SUPFAM" id="SSF47323">
    <property type="entry name" value="Anticodon-binding domain of a subclass of class I aminoacyl-tRNA synthetases"/>
    <property type="match status" value="1"/>
</dbReference>
<dbReference type="Pfam" id="PF13603">
    <property type="entry name" value="tRNA-synt_1_2"/>
    <property type="match status" value="1"/>
</dbReference>
<comment type="caution">
    <text evidence="9">Lacks conserved residue(s) required for the propagation of feature annotation.</text>
</comment>
<dbReference type="InterPro" id="IPR001412">
    <property type="entry name" value="aa-tRNA-synth_I_CS"/>
</dbReference>
<reference evidence="15" key="1">
    <citation type="submission" date="2017-09" db="EMBL/GenBank/DDBJ databases">
        <title>Depth-based differentiation of microbial function through sediment-hosted aquifers and enrichment of novel symbionts in the deep terrestrial subsurface.</title>
        <authorList>
            <person name="Probst A.J."/>
            <person name="Ladd B."/>
            <person name="Jarett J.K."/>
            <person name="Geller-Mcgrath D.E."/>
            <person name="Sieber C.M.K."/>
            <person name="Emerson J.B."/>
            <person name="Anantharaman K."/>
            <person name="Thomas B.C."/>
            <person name="Malmstrom R."/>
            <person name="Stieglmeier M."/>
            <person name="Klingl A."/>
            <person name="Woyke T."/>
            <person name="Ryan C.M."/>
            <person name="Banfield J.F."/>
        </authorList>
    </citation>
    <scope>NUCLEOTIDE SEQUENCE [LARGE SCALE GENOMIC DNA]</scope>
</reference>
<dbReference type="InterPro" id="IPR009080">
    <property type="entry name" value="tRNAsynth_Ia_anticodon-bd"/>
</dbReference>
<dbReference type="EC" id="6.1.1.4" evidence="9"/>
<evidence type="ECO:0000256" key="3">
    <source>
        <dbReference type="ARBA" id="ARBA00022598"/>
    </source>
</evidence>
<dbReference type="PROSITE" id="PS00178">
    <property type="entry name" value="AA_TRNA_LIGASE_I"/>
    <property type="match status" value="1"/>
</dbReference>
<accession>A0A2H0XDQ9</accession>
<gene>
    <name evidence="9" type="primary">leuS</name>
    <name evidence="14" type="ORF">COT49_02040</name>
</gene>
<dbReference type="GO" id="GO:0006429">
    <property type="term" value="P:leucyl-tRNA aminoacylation"/>
    <property type="evidence" value="ECO:0007669"/>
    <property type="project" value="UniProtKB-UniRule"/>
</dbReference>
<evidence type="ECO:0000259" key="12">
    <source>
        <dbReference type="Pfam" id="PF08264"/>
    </source>
</evidence>
<feature type="binding site" evidence="9">
    <location>
        <position position="590"/>
    </location>
    <ligand>
        <name>ATP</name>
        <dbReference type="ChEBI" id="CHEBI:30616"/>
    </ligand>
</feature>
<evidence type="ECO:0000256" key="8">
    <source>
        <dbReference type="ARBA" id="ARBA00047469"/>
    </source>
</evidence>
<evidence type="ECO:0000256" key="5">
    <source>
        <dbReference type="ARBA" id="ARBA00022840"/>
    </source>
</evidence>
<feature type="domain" description="Methionyl/Valyl/Leucyl/Isoleucyl-tRNA synthetase anticodon-binding" evidence="12">
    <location>
        <begin position="665"/>
        <end position="780"/>
    </location>
</feature>
<keyword evidence="5 9" id="KW-0067">ATP-binding</keyword>
<feature type="domain" description="Aminoacyl-tRNA synthetase class Ia" evidence="11">
    <location>
        <begin position="15"/>
        <end position="222"/>
    </location>
</feature>
<dbReference type="InterPro" id="IPR002302">
    <property type="entry name" value="Leu-tRNA-ligase"/>
</dbReference>
<comment type="subcellular location">
    <subcellularLocation>
        <location evidence="9">Cytoplasm</location>
    </subcellularLocation>
</comment>
<dbReference type="Gene3D" id="3.40.50.620">
    <property type="entry name" value="HUPs"/>
    <property type="match status" value="2"/>
</dbReference>
<comment type="catalytic activity">
    <reaction evidence="8 9">
        <text>tRNA(Leu) + L-leucine + ATP = L-leucyl-tRNA(Leu) + AMP + diphosphate</text>
        <dbReference type="Rhea" id="RHEA:11688"/>
        <dbReference type="Rhea" id="RHEA-COMP:9613"/>
        <dbReference type="Rhea" id="RHEA-COMP:9622"/>
        <dbReference type="ChEBI" id="CHEBI:30616"/>
        <dbReference type="ChEBI" id="CHEBI:33019"/>
        <dbReference type="ChEBI" id="CHEBI:57427"/>
        <dbReference type="ChEBI" id="CHEBI:78442"/>
        <dbReference type="ChEBI" id="CHEBI:78494"/>
        <dbReference type="ChEBI" id="CHEBI:456215"/>
        <dbReference type="EC" id="6.1.1.4"/>
    </reaction>
</comment>
<dbReference type="Pfam" id="PF08264">
    <property type="entry name" value="Anticodon_1"/>
    <property type="match status" value="1"/>
</dbReference>
<dbReference type="CDD" id="cd00812">
    <property type="entry name" value="LeuRS_core"/>
    <property type="match status" value="1"/>
</dbReference>
<dbReference type="EMBL" id="PEYT01000017">
    <property type="protein sequence ID" value="PIS23076.1"/>
    <property type="molecule type" value="Genomic_DNA"/>
</dbReference>
<evidence type="ECO:0000313" key="15">
    <source>
        <dbReference type="Proteomes" id="UP000230340"/>
    </source>
</evidence>
<evidence type="ECO:0000256" key="1">
    <source>
        <dbReference type="ARBA" id="ARBA00005594"/>
    </source>
</evidence>
<keyword evidence="3 9" id="KW-0436">Ligase</keyword>
<dbReference type="HAMAP" id="MF_00049_B">
    <property type="entry name" value="Leu_tRNA_synth_B"/>
    <property type="match status" value="1"/>
</dbReference>
<dbReference type="SUPFAM" id="SSF50677">
    <property type="entry name" value="ValRS/IleRS/LeuRS editing domain"/>
    <property type="match status" value="1"/>
</dbReference>
<feature type="short sequence motif" description="'KMSKS' region" evidence="9">
    <location>
        <begin position="587"/>
        <end position="591"/>
    </location>
</feature>
<dbReference type="InterPro" id="IPR013155">
    <property type="entry name" value="M/V/L/I-tRNA-synth_anticd-bd"/>
</dbReference>
<protein>
    <recommendedName>
        <fullName evidence="9">Leucine--tRNA ligase</fullName>
        <ecNumber evidence="9">6.1.1.4</ecNumber>
    </recommendedName>
    <alternativeName>
        <fullName evidence="9">Leucyl-tRNA synthetase</fullName>
        <shortName evidence="9">LeuRS</shortName>
    </alternativeName>
</protein>
<dbReference type="GO" id="GO:0002161">
    <property type="term" value="F:aminoacyl-tRNA deacylase activity"/>
    <property type="evidence" value="ECO:0007669"/>
    <property type="project" value="InterPro"/>
</dbReference>
<feature type="domain" description="Leucyl-tRNA synthetase editing" evidence="13">
    <location>
        <begin position="223"/>
        <end position="409"/>
    </location>
</feature>
<evidence type="ECO:0000259" key="13">
    <source>
        <dbReference type="Pfam" id="PF13603"/>
    </source>
</evidence>
<comment type="similarity">
    <text evidence="1 9 10">Belongs to the class-I aminoacyl-tRNA synthetase family.</text>
</comment>
<dbReference type="SUPFAM" id="SSF52374">
    <property type="entry name" value="Nucleotidylyl transferase"/>
    <property type="match status" value="1"/>
</dbReference>
<comment type="caution">
    <text evidence="14">The sequence shown here is derived from an EMBL/GenBank/DDBJ whole genome shotgun (WGS) entry which is preliminary data.</text>
</comment>
<dbReference type="Proteomes" id="UP000230340">
    <property type="component" value="Unassembled WGS sequence"/>
</dbReference>
<dbReference type="InterPro" id="IPR009008">
    <property type="entry name" value="Val/Leu/Ile-tRNA-synth_edit"/>
</dbReference>
<dbReference type="Gene3D" id="1.10.730.10">
    <property type="entry name" value="Isoleucyl-tRNA Synthetase, Domain 1"/>
    <property type="match status" value="1"/>
</dbReference>
<dbReference type="PRINTS" id="PR00985">
    <property type="entry name" value="TRNASYNTHLEU"/>
</dbReference>
<dbReference type="Gene3D" id="3.90.740.10">
    <property type="entry name" value="Valyl/Leucyl/Isoleucyl-tRNA synthetase, editing domain"/>
    <property type="match status" value="1"/>
</dbReference>
<proteinExistence type="inferred from homology"/>
<dbReference type="FunFam" id="1.10.730.10:FF:000002">
    <property type="entry name" value="Leucine--tRNA ligase"/>
    <property type="match status" value="1"/>
</dbReference>
<dbReference type="AlphaFoldDB" id="A0A2H0XDQ9"/>